<dbReference type="SUPFAM" id="SSF52266">
    <property type="entry name" value="SGNH hydrolase"/>
    <property type="match status" value="1"/>
</dbReference>
<organism evidence="2">
    <name type="scientific">hydrothermal vent metagenome</name>
    <dbReference type="NCBI Taxonomy" id="652676"/>
    <lineage>
        <taxon>unclassified sequences</taxon>
        <taxon>metagenomes</taxon>
        <taxon>ecological metagenomes</taxon>
    </lineage>
</organism>
<evidence type="ECO:0000259" key="1">
    <source>
        <dbReference type="Pfam" id="PF13472"/>
    </source>
</evidence>
<dbReference type="AlphaFoldDB" id="A0A3B1AQ22"/>
<protein>
    <submittedName>
        <fullName evidence="2">Arylesterase</fullName>
    </submittedName>
</protein>
<reference evidence="2" key="1">
    <citation type="submission" date="2018-06" db="EMBL/GenBank/DDBJ databases">
        <authorList>
            <person name="Zhirakovskaya E."/>
        </authorList>
    </citation>
    <scope>NUCLEOTIDE SEQUENCE</scope>
</reference>
<feature type="domain" description="SGNH hydrolase-type esterase" evidence="1">
    <location>
        <begin position="9"/>
        <end position="191"/>
    </location>
</feature>
<dbReference type="EMBL" id="UOFS01000043">
    <property type="protein sequence ID" value="VAX00340.1"/>
    <property type="molecule type" value="Genomic_DNA"/>
</dbReference>
<dbReference type="InterPro" id="IPR036514">
    <property type="entry name" value="SGNH_hydro_sf"/>
</dbReference>
<name>A0A3B1AQ22_9ZZZZ</name>
<dbReference type="InterPro" id="IPR013830">
    <property type="entry name" value="SGNH_hydro"/>
</dbReference>
<dbReference type="Gene3D" id="3.40.50.1110">
    <property type="entry name" value="SGNH hydrolase"/>
    <property type="match status" value="1"/>
</dbReference>
<gene>
    <name evidence="2" type="ORF">MNBD_GAMMA22-118</name>
</gene>
<sequence length="212" mass="23679">MKSILVYSDSLSWGIIPPTRKRLSEKYRWPCVMERYLNQSNLECRVLEDCLNGRRTVWDDPYKAGRNGLVGVAQIIEAHSPLSLVILMLGTNDFQSMHDFTAWHSAQGLAQIIKAIRTADLEPGMRVPEIVVMAPPKIEKPMGIMVEKFKGAESKSVGLATQIHTVAQQNLCHYFNVAEVTSASKMDGIHLDSDQHVTLGIAMADYIAKLLK</sequence>
<proteinExistence type="predicted"/>
<dbReference type="CDD" id="cd01839">
    <property type="entry name" value="SGNH_arylesterase_like"/>
    <property type="match status" value="1"/>
</dbReference>
<evidence type="ECO:0000313" key="2">
    <source>
        <dbReference type="EMBL" id="VAX00340.1"/>
    </source>
</evidence>
<accession>A0A3B1AQ22</accession>
<dbReference type="Pfam" id="PF13472">
    <property type="entry name" value="Lipase_GDSL_2"/>
    <property type="match status" value="1"/>
</dbReference>